<name>A0A6J4N1D4_9CYAN</name>
<dbReference type="AlphaFoldDB" id="A0A6J4N1D4"/>
<gene>
    <name evidence="1" type="ORF">AVDCRST_MAG84-4605</name>
</gene>
<organism evidence="1">
    <name type="scientific">uncultured Microcoleus sp</name>
    <dbReference type="NCBI Taxonomy" id="259945"/>
    <lineage>
        <taxon>Bacteria</taxon>
        <taxon>Bacillati</taxon>
        <taxon>Cyanobacteriota</taxon>
        <taxon>Cyanophyceae</taxon>
        <taxon>Oscillatoriophycideae</taxon>
        <taxon>Oscillatoriales</taxon>
        <taxon>Microcoleaceae</taxon>
        <taxon>Microcoleus</taxon>
        <taxon>environmental samples</taxon>
    </lineage>
</organism>
<protein>
    <submittedName>
        <fullName evidence="1">Uncharacterized protein</fullName>
    </submittedName>
</protein>
<dbReference type="EMBL" id="CADCTZ010000993">
    <property type="protein sequence ID" value="CAA9374521.1"/>
    <property type="molecule type" value="Genomic_DNA"/>
</dbReference>
<reference evidence="1" key="1">
    <citation type="submission" date="2020-02" db="EMBL/GenBank/DDBJ databases">
        <authorList>
            <person name="Meier V. D."/>
        </authorList>
    </citation>
    <scope>NUCLEOTIDE SEQUENCE</scope>
    <source>
        <strain evidence="1">AVDCRST_MAG84</strain>
    </source>
</reference>
<sequence>MEMVIGNEAITVSSSRWGNTLCPPNLSDLTTFLGARVSHIGWLKPTIFVAL</sequence>
<evidence type="ECO:0000313" key="1">
    <source>
        <dbReference type="EMBL" id="CAA9374521.1"/>
    </source>
</evidence>
<proteinExistence type="predicted"/>
<accession>A0A6J4N1D4</accession>